<reference evidence="3 4" key="1">
    <citation type="submission" date="2019-07" db="EMBL/GenBank/DDBJ databases">
        <authorList>
            <person name="Duangmal K."/>
            <person name="Teo W.F.A."/>
        </authorList>
    </citation>
    <scope>NUCLEOTIDE SEQUENCE [LARGE SCALE GENOMIC DNA]</scope>
    <source>
        <strain evidence="3 4">TBRC 6029</strain>
    </source>
</reference>
<evidence type="ECO:0000256" key="2">
    <source>
        <dbReference type="HAMAP-Rule" id="MF_00048"/>
    </source>
</evidence>
<comment type="caution">
    <text evidence="3">The sequence shown here is derived from an EMBL/GenBank/DDBJ whole genome shotgun (WGS) entry which is preliminary data.</text>
</comment>
<dbReference type="SUPFAM" id="SSF52980">
    <property type="entry name" value="Restriction endonuclease-like"/>
    <property type="match status" value="1"/>
</dbReference>
<keyword evidence="4" id="KW-1185">Reference proteome</keyword>
<dbReference type="GO" id="GO:0003676">
    <property type="term" value="F:nucleic acid binding"/>
    <property type="evidence" value="ECO:0007669"/>
    <property type="project" value="InterPro"/>
</dbReference>
<dbReference type="PANTHER" id="PTHR34039">
    <property type="entry name" value="UPF0102 PROTEIN YRAN"/>
    <property type="match status" value="1"/>
</dbReference>
<evidence type="ECO:0000256" key="1">
    <source>
        <dbReference type="ARBA" id="ARBA00006738"/>
    </source>
</evidence>
<reference evidence="3 4" key="2">
    <citation type="submission" date="2019-08" db="EMBL/GenBank/DDBJ databases">
        <title>Amycolatopsis acidicola sp. nov., isolated from peat swamp forest soil.</title>
        <authorList>
            <person name="Srisuk N."/>
        </authorList>
    </citation>
    <scope>NUCLEOTIDE SEQUENCE [LARGE SCALE GENOMIC DNA]</scope>
    <source>
        <strain evidence="3 4">TBRC 6029</strain>
    </source>
</reference>
<dbReference type="Pfam" id="PF02021">
    <property type="entry name" value="UPF0102"/>
    <property type="match status" value="1"/>
</dbReference>
<dbReference type="Gene3D" id="3.40.1350.10">
    <property type="match status" value="1"/>
</dbReference>
<gene>
    <name evidence="3" type="ORF">FNH05_14920</name>
</gene>
<evidence type="ECO:0000313" key="4">
    <source>
        <dbReference type="Proteomes" id="UP000320011"/>
    </source>
</evidence>
<sequence length="126" mass="14079">MSTVARPVGAPHLRLGRRGERLAAQYLQKLGFVVLSRNWRCREGELDLVLTDGDLLVVCEVKTRAGENYGHPAEAVTPEKVSRIRRITGQWLRSFGVGWCPIRFDVVAILASPAGELRLRHYPGAF</sequence>
<dbReference type="NCBIfam" id="NF009150">
    <property type="entry name" value="PRK12497.1-3"/>
    <property type="match status" value="1"/>
</dbReference>
<dbReference type="InterPro" id="IPR011335">
    <property type="entry name" value="Restrct_endonuc-II-like"/>
</dbReference>
<dbReference type="HAMAP" id="MF_00048">
    <property type="entry name" value="UPF0102"/>
    <property type="match status" value="1"/>
</dbReference>
<dbReference type="RefSeq" id="WP_144588560.1">
    <property type="nucleotide sequence ID" value="NZ_VJWX01000126.1"/>
</dbReference>
<dbReference type="InterPro" id="IPR011856">
    <property type="entry name" value="tRNA_endonuc-like_dom_sf"/>
</dbReference>
<dbReference type="AlphaFoldDB" id="A0A558CRL5"/>
<dbReference type="OrthoDB" id="9794876at2"/>
<name>A0A558CRL5_9PSEU</name>
<dbReference type="NCBIfam" id="NF009154">
    <property type="entry name" value="PRK12497.3-3"/>
    <property type="match status" value="1"/>
</dbReference>
<dbReference type="EMBL" id="VJWX01000126">
    <property type="protein sequence ID" value="TVT51415.1"/>
    <property type="molecule type" value="Genomic_DNA"/>
</dbReference>
<evidence type="ECO:0000313" key="3">
    <source>
        <dbReference type="EMBL" id="TVT51415.1"/>
    </source>
</evidence>
<dbReference type="PANTHER" id="PTHR34039:SF1">
    <property type="entry name" value="UPF0102 PROTEIN YRAN"/>
    <property type="match status" value="1"/>
</dbReference>
<accession>A0A558CRL5</accession>
<proteinExistence type="inferred from homology"/>
<organism evidence="3 4">
    <name type="scientific">Amycolatopsis rhizosphaerae</name>
    <dbReference type="NCBI Taxonomy" id="2053003"/>
    <lineage>
        <taxon>Bacteria</taxon>
        <taxon>Bacillati</taxon>
        <taxon>Actinomycetota</taxon>
        <taxon>Actinomycetes</taxon>
        <taxon>Pseudonocardiales</taxon>
        <taxon>Pseudonocardiaceae</taxon>
        <taxon>Amycolatopsis</taxon>
    </lineage>
</organism>
<dbReference type="Proteomes" id="UP000320011">
    <property type="component" value="Unassembled WGS sequence"/>
</dbReference>
<dbReference type="InterPro" id="IPR003509">
    <property type="entry name" value="UPF0102_YraN-like"/>
</dbReference>
<dbReference type="CDD" id="cd20736">
    <property type="entry name" value="PoNe_Nuclease"/>
    <property type="match status" value="1"/>
</dbReference>
<comment type="similarity">
    <text evidence="1 2">Belongs to the UPF0102 family.</text>
</comment>
<protein>
    <recommendedName>
        <fullName evidence="2">UPF0102 protein FNH05_14920</fullName>
    </recommendedName>
</protein>